<sequence>MHQNYNYIPPEISRKVITVEVFEFILKTDQENAEITYYSSNPYALPPNKRSTPAEEGLRELLCDDSSITGDINCVQPPEGYKFEKNSYWKVDTNNLEALRFNSNHKDWSRRRLFREVVIFKFTEYSFQKLCIFVCKISLILEIIEAYYIFIEFFLVFSINKYLSMSENGVCFFGKQYDIPVISTQDITHFLRSKSEILEDQLKTANDLLHGSINAFLLNWVLDKLKEIKLNKENSIDILLKLWNFLSIVLKSQNLSIESKCFSFQKYSFTVILSVSLSLATEITDEKELLSLISSIEENVSEVVASKVLPHVCYLYRIRDIPLWVDDLFSAILYKTLFSPESLINYINFQVSNSEFEETDSKISNLRLFLNRLMDSLTDISYHSNVLLSLPKFLEIAQNSLNRNLIYSRVKVNLNPSKMTYLTHMFLSEILKIALELPVKQDVLKYSIISDILELSENNKSYHKSFGVLEQQMLEILKKAFFLIENQEDNMIIIGWKLLNSLLKFDFELVLPYNQQLWSGFRRVTENRQILVLTKLLEMTGECH</sequence>
<proteinExistence type="predicted"/>
<comment type="caution">
    <text evidence="1">The sequence shown here is derived from an EMBL/GenBank/DDBJ whole genome shotgun (WGS) entry which is preliminary data.</text>
</comment>
<keyword evidence="2" id="KW-1185">Reference proteome</keyword>
<organism evidence="1 2">
    <name type="scientific">Pneumocystis oryctolagi</name>
    <dbReference type="NCBI Taxonomy" id="42067"/>
    <lineage>
        <taxon>Eukaryota</taxon>
        <taxon>Fungi</taxon>
        <taxon>Dikarya</taxon>
        <taxon>Ascomycota</taxon>
        <taxon>Taphrinomycotina</taxon>
        <taxon>Pneumocystomycetes</taxon>
        <taxon>Pneumocystaceae</taxon>
        <taxon>Pneumocystis</taxon>
    </lineage>
</organism>
<accession>A0ACB7C8A7</accession>
<gene>
    <name evidence="1" type="ORF">PORY_002711</name>
</gene>
<reference evidence="1 2" key="1">
    <citation type="journal article" date="2021" name="Commun. Biol.">
        <title>Genomic insights into the host specific adaptation of the Pneumocystis genus.</title>
        <authorList>
            <person name="Cisse O.H."/>
            <person name="Ma L."/>
            <person name="Dekker J.P."/>
            <person name="Khil P.P."/>
            <person name="Youn J.-H."/>
            <person name="Brenchley J.M."/>
            <person name="Blair R."/>
            <person name="Pahar B."/>
            <person name="Chabe M."/>
            <person name="Van Rompay K.K.A."/>
            <person name="Keesler R."/>
            <person name="Sukura A."/>
            <person name="Hirsch V."/>
            <person name="Kutty G."/>
            <person name="Liu Y."/>
            <person name="Peng L."/>
            <person name="Chen J."/>
            <person name="Song J."/>
            <person name="Weissenbacher-Lang C."/>
            <person name="Xu J."/>
            <person name="Upham N.S."/>
            <person name="Stajich J.E."/>
            <person name="Cuomo C.A."/>
            <person name="Cushion M.T."/>
            <person name="Kovacs J.A."/>
        </authorList>
    </citation>
    <scope>NUCLEOTIDE SEQUENCE [LARGE SCALE GENOMIC DNA]</scope>
    <source>
        <strain evidence="1 2">RABM</strain>
    </source>
</reference>
<dbReference type="EMBL" id="JABTEG010000016">
    <property type="protein sequence ID" value="KAG4303894.1"/>
    <property type="molecule type" value="Genomic_DNA"/>
</dbReference>
<evidence type="ECO:0000313" key="1">
    <source>
        <dbReference type="EMBL" id="KAG4303894.1"/>
    </source>
</evidence>
<dbReference type="Proteomes" id="UP000768646">
    <property type="component" value="Unassembled WGS sequence"/>
</dbReference>
<evidence type="ECO:0000313" key="2">
    <source>
        <dbReference type="Proteomes" id="UP000768646"/>
    </source>
</evidence>
<protein>
    <submittedName>
        <fullName evidence="1">Uncharacterized protein</fullName>
    </submittedName>
</protein>
<name>A0ACB7C8A7_9ASCO</name>